<dbReference type="InterPro" id="IPR021732">
    <property type="entry name" value="DUF3301"/>
</dbReference>
<dbReference type="Pfam" id="PF11743">
    <property type="entry name" value="DUF3301"/>
    <property type="match status" value="1"/>
</dbReference>
<dbReference type="RefSeq" id="WP_076585609.1">
    <property type="nucleotide sequence ID" value="NZ_JABEYA020000001.1"/>
</dbReference>
<comment type="caution">
    <text evidence="1">The sequence shown here is derived from an EMBL/GenBank/DDBJ whole genome shotgun (WGS) entry which is preliminary data.</text>
</comment>
<sequence length="99" mass="11512">MVGDLITIVLLVFVCSLFWQQRRQAELAKTIAISKCNQLDLQFISVALKCHKLKTPDGLWRWHSIYQFEFSALGDDCYEGKVVMQGFQLMRIDLPPHRI</sequence>
<evidence type="ECO:0000313" key="1">
    <source>
        <dbReference type="EMBL" id="MDN3610708.1"/>
    </source>
</evidence>
<keyword evidence="2" id="KW-1185">Reference proteome</keyword>
<name>A0ABT8BVM6_9VIBR</name>
<protein>
    <submittedName>
        <fullName evidence="1">DUF3301 domain-containing protein</fullName>
    </submittedName>
</protein>
<accession>A0ABT8BVM6</accession>
<evidence type="ECO:0000313" key="2">
    <source>
        <dbReference type="Proteomes" id="UP001238540"/>
    </source>
</evidence>
<organism evidence="1 2">
    <name type="scientific">Vibrio ostreicida</name>
    <dbReference type="NCBI Taxonomy" id="526588"/>
    <lineage>
        <taxon>Bacteria</taxon>
        <taxon>Pseudomonadati</taxon>
        <taxon>Pseudomonadota</taxon>
        <taxon>Gammaproteobacteria</taxon>
        <taxon>Vibrionales</taxon>
        <taxon>Vibrionaceae</taxon>
        <taxon>Vibrio</taxon>
    </lineage>
</organism>
<dbReference type="EMBL" id="JAUFQC010000001">
    <property type="protein sequence ID" value="MDN3610708.1"/>
    <property type="molecule type" value="Genomic_DNA"/>
</dbReference>
<reference evidence="2" key="1">
    <citation type="journal article" date="2019" name="Int. J. Syst. Evol. Microbiol.">
        <title>The Global Catalogue of Microorganisms (GCM) 10K type strain sequencing project: providing services to taxonomists for standard genome sequencing and annotation.</title>
        <authorList>
            <consortium name="The Broad Institute Genomics Platform"/>
            <consortium name="The Broad Institute Genome Sequencing Center for Infectious Disease"/>
            <person name="Wu L."/>
            <person name="Ma J."/>
        </authorList>
    </citation>
    <scope>NUCLEOTIDE SEQUENCE [LARGE SCALE GENOMIC DNA]</scope>
    <source>
        <strain evidence="2">CECT 7398</strain>
    </source>
</reference>
<gene>
    <name evidence="1" type="ORF">QWZ16_13435</name>
</gene>
<dbReference type="Proteomes" id="UP001238540">
    <property type="component" value="Unassembled WGS sequence"/>
</dbReference>
<proteinExistence type="predicted"/>